<protein>
    <submittedName>
        <fullName evidence="1">Uncharacterized protein</fullName>
    </submittedName>
</protein>
<name>A0A6N6K9Y9_9ENTR</name>
<reference evidence="1 2" key="1">
    <citation type="submission" date="2018-08" db="EMBL/GenBank/DDBJ databases">
        <title>Complete genomic analysis of a Citrobacter pasteurii isolated from cockles (Cerastoderma edule) containing a new chromosomic qnrB allele.</title>
        <authorList>
            <person name="Rodrigues A."/>
            <person name="Baptista T."/>
            <person name="Quesada A."/>
            <person name="Campos M.J."/>
        </authorList>
    </citation>
    <scope>NUCLEOTIDE SEQUENCE [LARGE SCALE GENOMIC DNA]</scope>
    <source>
        <strain evidence="1 2">BA18</strain>
    </source>
</reference>
<organism evidence="1 2">
    <name type="scientific">Citrobacter pasteurii</name>
    <dbReference type="NCBI Taxonomy" id="1563222"/>
    <lineage>
        <taxon>Bacteria</taxon>
        <taxon>Pseudomonadati</taxon>
        <taxon>Pseudomonadota</taxon>
        <taxon>Gammaproteobacteria</taxon>
        <taxon>Enterobacterales</taxon>
        <taxon>Enterobacteriaceae</taxon>
        <taxon>Citrobacter</taxon>
    </lineage>
</organism>
<dbReference type="AlphaFoldDB" id="A0A6N6K9Y9"/>
<gene>
    <name evidence="1" type="ORF">DXF85_02695</name>
</gene>
<proteinExistence type="predicted"/>
<accession>A0A6N6K9Y9</accession>
<dbReference type="EMBL" id="QRDC01000002">
    <property type="protein sequence ID" value="KAA1280388.1"/>
    <property type="molecule type" value="Genomic_DNA"/>
</dbReference>
<comment type="caution">
    <text evidence="1">The sequence shown here is derived from an EMBL/GenBank/DDBJ whole genome shotgun (WGS) entry which is preliminary data.</text>
</comment>
<evidence type="ECO:0000313" key="1">
    <source>
        <dbReference type="EMBL" id="KAA1280388.1"/>
    </source>
</evidence>
<dbReference type="Proteomes" id="UP000468420">
    <property type="component" value="Unassembled WGS sequence"/>
</dbReference>
<evidence type="ECO:0000313" key="2">
    <source>
        <dbReference type="Proteomes" id="UP000468420"/>
    </source>
</evidence>
<sequence length="91" mass="9579">MTGVAFKLTINGDKASLTHMDGSSVSDLSYVPLSSNTMVGSYQSGGGITVETWSVTKDKKVMYSKVMNIPGYQNLTSTKAFVGDVAGTCTN</sequence>